<keyword evidence="1" id="KW-0472">Membrane</keyword>
<name>A0A0C3BGI6_HEBCY</name>
<reference evidence="3" key="2">
    <citation type="submission" date="2015-01" db="EMBL/GenBank/DDBJ databases">
        <title>Evolutionary Origins and Diversification of the Mycorrhizal Mutualists.</title>
        <authorList>
            <consortium name="DOE Joint Genome Institute"/>
            <consortium name="Mycorrhizal Genomics Consortium"/>
            <person name="Kohler A."/>
            <person name="Kuo A."/>
            <person name="Nagy L.G."/>
            <person name="Floudas D."/>
            <person name="Copeland A."/>
            <person name="Barry K.W."/>
            <person name="Cichocki N."/>
            <person name="Veneault-Fourrey C."/>
            <person name="LaButti K."/>
            <person name="Lindquist E.A."/>
            <person name="Lipzen A."/>
            <person name="Lundell T."/>
            <person name="Morin E."/>
            <person name="Murat C."/>
            <person name="Riley R."/>
            <person name="Ohm R."/>
            <person name="Sun H."/>
            <person name="Tunlid A."/>
            <person name="Henrissat B."/>
            <person name="Grigoriev I.V."/>
            <person name="Hibbett D.S."/>
            <person name="Martin F."/>
        </authorList>
    </citation>
    <scope>NUCLEOTIDE SEQUENCE [LARGE SCALE GENOMIC DNA]</scope>
    <source>
        <strain evidence="3">h7</strain>
    </source>
</reference>
<dbReference type="OrthoDB" id="3265734at2759"/>
<evidence type="ECO:0000313" key="3">
    <source>
        <dbReference type="Proteomes" id="UP000053424"/>
    </source>
</evidence>
<reference evidence="2 3" key="1">
    <citation type="submission" date="2014-04" db="EMBL/GenBank/DDBJ databases">
        <authorList>
            <consortium name="DOE Joint Genome Institute"/>
            <person name="Kuo A."/>
            <person name="Gay G."/>
            <person name="Dore J."/>
            <person name="Kohler A."/>
            <person name="Nagy L.G."/>
            <person name="Floudas D."/>
            <person name="Copeland A."/>
            <person name="Barry K.W."/>
            <person name="Cichocki N."/>
            <person name="Veneault-Fourrey C."/>
            <person name="LaButti K."/>
            <person name="Lindquist E.A."/>
            <person name="Lipzen A."/>
            <person name="Lundell T."/>
            <person name="Morin E."/>
            <person name="Murat C."/>
            <person name="Sun H."/>
            <person name="Tunlid A."/>
            <person name="Henrissat B."/>
            <person name="Grigoriev I.V."/>
            <person name="Hibbett D.S."/>
            <person name="Martin F."/>
            <person name="Nordberg H.P."/>
            <person name="Cantor M.N."/>
            <person name="Hua S.X."/>
        </authorList>
    </citation>
    <scope>NUCLEOTIDE SEQUENCE [LARGE SCALE GENOMIC DNA]</scope>
    <source>
        <strain evidence="3">h7</strain>
    </source>
</reference>
<protein>
    <submittedName>
        <fullName evidence="2">Uncharacterized protein</fullName>
    </submittedName>
</protein>
<dbReference type="STRING" id="686832.A0A0C3BGI6"/>
<keyword evidence="1" id="KW-1133">Transmembrane helix</keyword>
<dbReference type="EMBL" id="KN831813">
    <property type="protein sequence ID" value="KIM35845.1"/>
    <property type="molecule type" value="Genomic_DNA"/>
</dbReference>
<proteinExistence type="predicted"/>
<organism evidence="2 3">
    <name type="scientific">Hebeloma cylindrosporum</name>
    <dbReference type="NCBI Taxonomy" id="76867"/>
    <lineage>
        <taxon>Eukaryota</taxon>
        <taxon>Fungi</taxon>
        <taxon>Dikarya</taxon>
        <taxon>Basidiomycota</taxon>
        <taxon>Agaricomycotina</taxon>
        <taxon>Agaricomycetes</taxon>
        <taxon>Agaricomycetidae</taxon>
        <taxon>Agaricales</taxon>
        <taxon>Agaricineae</taxon>
        <taxon>Hymenogastraceae</taxon>
        <taxon>Hebeloma</taxon>
    </lineage>
</organism>
<sequence>MSIYSASVDDTDSRIVYSTGWDTTTSDPLSNSGGTLHSTSLFGTFAFFRFTGSAVAIRYAIASGAGEKSRVSFSIDDQPAQVISRETSSSSDRWQNAFWDSGRLKTGPHLLLITNLVDGVSLHLDSIDYEPQTFPRVLPVSTTASLTLSQPPASGIITDTTRDGLPTFDMTSTFTTQSVIPTPTFTNPTFSTAIPAVPPSESSNSVSMPEGPTMQILGGVFAGVVFICFFICLGFVLVRRRKRRITFPDELYFLPTAHKNLSKSPYRSFPKEPEFVSSPPPNGFPFRVSKGDEALDSFRKGALRNLTFQSSPVRPLPPLQNFPVYRPVERRPQMLDGFYQPPFPPLARHPVKRFSLAYALRKTTVARPHPFSAAALREPPTVHLGTVPRQFE</sequence>
<dbReference type="Proteomes" id="UP000053424">
    <property type="component" value="Unassembled WGS sequence"/>
</dbReference>
<dbReference type="HOGENOM" id="CLU_704098_0_0_1"/>
<gene>
    <name evidence="2" type="ORF">M413DRAFT_32202</name>
</gene>
<dbReference type="AlphaFoldDB" id="A0A0C3BGI6"/>
<feature type="transmembrane region" description="Helical" evidence="1">
    <location>
        <begin position="216"/>
        <end position="238"/>
    </location>
</feature>
<evidence type="ECO:0000256" key="1">
    <source>
        <dbReference type="SAM" id="Phobius"/>
    </source>
</evidence>
<keyword evidence="3" id="KW-1185">Reference proteome</keyword>
<evidence type="ECO:0000313" key="2">
    <source>
        <dbReference type="EMBL" id="KIM35845.1"/>
    </source>
</evidence>
<dbReference type="Gene3D" id="2.60.120.260">
    <property type="entry name" value="Galactose-binding domain-like"/>
    <property type="match status" value="1"/>
</dbReference>
<keyword evidence="1" id="KW-0812">Transmembrane</keyword>
<accession>A0A0C3BGI6</accession>